<reference evidence="8" key="1">
    <citation type="journal article" date="2023" name="Mol. Phylogenet. Evol.">
        <title>Genome-scale phylogeny and comparative genomics of the fungal order Sordariales.</title>
        <authorList>
            <person name="Hensen N."/>
            <person name="Bonometti L."/>
            <person name="Westerberg I."/>
            <person name="Brannstrom I.O."/>
            <person name="Guillou S."/>
            <person name="Cros-Aarteil S."/>
            <person name="Calhoun S."/>
            <person name="Haridas S."/>
            <person name="Kuo A."/>
            <person name="Mondo S."/>
            <person name="Pangilinan J."/>
            <person name="Riley R."/>
            <person name="LaButti K."/>
            <person name="Andreopoulos B."/>
            <person name="Lipzen A."/>
            <person name="Chen C."/>
            <person name="Yan M."/>
            <person name="Daum C."/>
            <person name="Ng V."/>
            <person name="Clum A."/>
            <person name="Steindorff A."/>
            <person name="Ohm R.A."/>
            <person name="Martin F."/>
            <person name="Silar P."/>
            <person name="Natvig D.O."/>
            <person name="Lalanne C."/>
            <person name="Gautier V."/>
            <person name="Ament-Velasquez S.L."/>
            <person name="Kruys A."/>
            <person name="Hutchinson M.I."/>
            <person name="Powell A.J."/>
            <person name="Barry K."/>
            <person name="Miller A.N."/>
            <person name="Grigoriev I.V."/>
            <person name="Debuchy R."/>
            <person name="Gladieux P."/>
            <person name="Hiltunen Thoren M."/>
            <person name="Johannesson H."/>
        </authorList>
    </citation>
    <scope>NUCLEOTIDE SEQUENCE</scope>
    <source>
        <strain evidence="8">CBS 103.79</strain>
    </source>
</reference>
<dbReference type="InterPro" id="IPR029063">
    <property type="entry name" value="SAM-dependent_MTases_sf"/>
</dbReference>
<feature type="compositionally biased region" description="Low complexity" evidence="6">
    <location>
        <begin position="543"/>
        <end position="558"/>
    </location>
</feature>
<reference evidence="8" key="2">
    <citation type="submission" date="2023-05" db="EMBL/GenBank/DDBJ databases">
        <authorList>
            <consortium name="Lawrence Berkeley National Laboratory"/>
            <person name="Steindorff A."/>
            <person name="Hensen N."/>
            <person name="Bonometti L."/>
            <person name="Westerberg I."/>
            <person name="Brannstrom I.O."/>
            <person name="Guillou S."/>
            <person name="Cros-Aarteil S."/>
            <person name="Calhoun S."/>
            <person name="Haridas S."/>
            <person name="Kuo A."/>
            <person name="Mondo S."/>
            <person name="Pangilinan J."/>
            <person name="Riley R."/>
            <person name="Labutti K."/>
            <person name="Andreopoulos B."/>
            <person name="Lipzen A."/>
            <person name="Chen C."/>
            <person name="Yanf M."/>
            <person name="Daum C."/>
            <person name="Ng V."/>
            <person name="Clum A."/>
            <person name="Ohm R."/>
            <person name="Martin F."/>
            <person name="Silar P."/>
            <person name="Natvig D."/>
            <person name="Lalanne C."/>
            <person name="Gautier V."/>
            <person name="Ament-Velasquez S.L."/>
            <person name="Kruys A."/>
            <person name="Hutchinson M.I."/>
            <person name="Powell A.J."/>
            <person name="Barry K."/>
            <person name="Miller A.N."/>
            <person name="Grigoriev I.V."/>
            <person name="Debuchy R."/>
            <person name="Gladieux P."/>
            <person name="Thoren M.H."/>
            <person name="Johannesson H."/>
        </authorList>
    </citation>
    <scope>NUCLEOTIDE SEQUENCE</scope>
    <source>
        <strain evidence="8">CBS 103.79</strain>
    </source>
</reference>
<evidence type="ECO:0000313" key="8">
    <source>
        <dbReference type="EMBL" id="KAK3899444.1"/>
    </source>
</evidence>
<dbReference type="Pfam" id="PF13489">
    <property type="entry name" value="Methyltransf_23"/>
    <property type="match status" value="1"/>
</dbReference>
<dbReference type="Gene3D" id="3.50.50.60">
    <property type="entry name" value="FAD/NAD(P)-binding domain"/>
    <property type="match status" value="1"/>
</dbReference>
<dbReference type="GO" id="GO:0004497">
    <property type="term" value="F:monooxygenase activity"/>
    <property type="evidence" value="ECO:0007669"/>
    <property type="project" value="UniProtKB-KW"/>
</dbReference>
<dbReference type="PANTHER" id="PTHR47178:SF3">
    <property type="entry name" value="FAD-BINDING DOMAIN-CONTAINING PROTEIN"/>
    <property type="match status" value="1"/>
</dbReference>
<feature type="compositionally biased region" description="Basic and acidic residues" evidence="6">
    <location>
        <begin position="604"/>
        <end position="613"/>
    </location>
</feature>
<name>A0AAN6MFW4_9PEZI</name>
<dbReference type="EMBL" id="MU855784">
    <property type="protein sequence ID" value="KAK3899444.1"/>
    <property type="molecule type" value="Genomic_DNA"/>
</dbReference>
<evidence type="ECO:0000256" key="1">
    <source>
        <dbReference type="ARBA" id="ARBA00001974"/>
    </source>
</evidence>
<dbReference type="InterPro" id="IPR036188">
    <property type="entry name" value="FAD/NAD-bd_sf"/>
</dbReference>
<keyword evidence="9" id="KW-1185">Reference proteome</keyword>
<dbReference type="SUPFAM" id="SSF51905">
    <property type="entry name" value="FAD/NAD(P)-binding domain"/>
    <property type="match status" value="1"/>
</dbReference>
<gene>
    <name evidence="8" type="ORF">C8A05DRAFT_46490</name>
</gene>
<keyword evidence="3" id="KW-0274">FAD</keyword>
<dbReference type="AlphaFoldDB" id="A0AAN6MFW4"/>
<accession>A0AAN6MFW4</accession>
<feature type="region of interest" description="Disordered" evidence="6">
    <location>
        <begin position="98"/>
        <end position="120"/>
    </location>
</feature>
<evidence type="ECO:0000259" key="7">
    <source>
        <dbReference type="Pfam" id="PF01494"/>
    </source>
</evidence>
<dbReference type="PRINTS" id="PR00420">
    <property type="entry name" value="RNGMNOXGNASE"/>
</dbReference>
<keyword evidence="5" id="KW-0503">Monooxygenase</keyword>
<evidence type="ECO:0000256" key="2">
    <source>
        <dbReference type="ARBA" id="ARBA00022630"/>
    </source>
</evidence>
<evidence type="ECO:0000256" key="6">
    <source>
        <dbReference type="SAM" id="MobiDB-lite"/>
    </source>
</evidence>
<feature type="domain" description="FAD-binding" evidence="7">
    <location>
        <begin position="138"/>
        <end position="510"/>
    </location>
</feature>
<feature type="compositionally biased region" description="Basic and acidic residues" evidence="6">
    <location>
        <begin position="575"/>
        <end position="595"/>
    </location>
</feature>
<evidence type="ECO:0000256" key="3">
    <source>
        <dbReference type="ARBA" id="ARBA00022827"/>
    </source>
</evidence>
<dbReference type="InterPro" id="IPR002938">
    <property type="entry name" value="FAD-bd"/>
</dbReference>
<feature type="region of interest" description="Disordered" evidence="6">
    <location>
        <begin position="531"/>
        <end position="629"/>
    </location>
</feature>
<dbReference type="Proteomes" id="UP001303889">
    <property type="component" value="Unassembled WGS sequence"/>
</dbReference>
<sequence length="896" mass="98448">MPCRPPPLLPSPPPTTISRLSRFRDPNWRARAGIGAEARSGYPQVPTAHAMEWAWAAWAAWAGRGHEKIPGIRTCSVVLGEGRLSRWGARAKREEKIATSAATCSRNEERTPQSQNPEAARKMTPITMPAPNAASGQKVAIVGAGLTGLLAAHGLKKNGFNVAIFERASHITDRPRDWTILLHWAMPLFKKLLPEPVVARLPEALCTPDLTFDDEAESLPIYNGETGALLFKNKVPGARRVSRQRLRALLAEGLDAEGVIRWGKQLVGIEGAEEEGPVKLVFGDGEAYEADYVLGADGSSSKVRELLFKGDEDASRVQPSGFMFATAIVKYGDKAKVEEVLKTHAVAAITMATDSVGGCGVMHAGKPDDLSDWTTFWVKIWRKSLSPLPEGVRSGQAALDHLKATTRNLADPFQSFVDWSPDGSECFIDEMKTWVPRAFDNRDGRVTLAGDAAHPMLIYRGQGFQHAILDASQYLDALVKVCEGAGGRAQAISAYDADMIERGAKAVQQSLQEAEFSMNPETVNKMLMARQGHGRTAPPRPSEPASSPTRSPAASPHTAFHEHGDPYPVQQQATEQRDVHDHRSKRSPRDQHSPRDQPAWGDQPDLRDEHPDHAGIIPAGPDDDTDEDEFALTDGYETASTGSTSVTSSIYAHTCATASCSTPRCSRTCRRSSTLAPAPVGDQFPNARVRGIDLSPTQPVWVPPNVDFLVDDCEQGEWLDHDADLVHFRFMTIVLKDVPGVVRRAYESLRPGGWLELQELCGEILCDDDTMPDDDPVKHMYELAQRAFTKFGMNVTLPKDLEPVLRDAGFENLRCVVKKVPIGPWARDKTLRIIGMYQKMAVQDLMPAFAGRPFTALGMSQIESQVTLARARQALGDNSVHRYFHYYFWSAQKPSA</sequence>
<evidence type="ECO:0000313" key="9">
    <source>
        <dbReference type="Proteomes" id="UP001303889"/>
    </source>
</evidence>
<dbReference type="CDD" id="cd02440">
    <property type="entry name" value="AdoMet_MTases"/>
    <property type="match status" value="1"/>
</dbReference>
<comment type="caution">
    <text evidence="8">The sequence shown here is derived from an EMBL/GenBank/DDBJ whole genome shotgun (WGS) entry which is preliminary data.</text>
</comment>
<dbReference type="Gene3D" id="3.40.50.150">
    <property type="entry name" value="Vaccinia Virus protein VP39"/>
    <property type="match status" value="1"/>
</dbReference>
<evidence type="ECO:0000256" key="4">
    <source>
        <dbReference type="ARBA" id="ARBA00023002"/>
    </source>
</evidence>
<dbReference type="PANTHER" id="PTHR47178">
    <property type="entry name" value="MONOOXYGENASE, FAD-BINDING"/>
    <property type="match status" value="1"/>
</dbReference>
<dbReference type="Pfam" id="PF01494">
    <property type="entry name" value="FAD_binding_3"/>
    <property type="match status" value="1"/>
</dbReference>
<evidence type="ECO:0000256" key="5">
    <source>
        <dbReference type="ARBA" id="ARBA00023033"/>
    </source>
</evidence>
<dbReference type="GO" id="GO:0071949">
    <property type="term" value="F:FAD binding"/>
    <property type="evidence" value="ECO:0007669"/>
    <property type="project" value="InterPro"/>
</dbReference>
<organism evidence="8 9">
    <name type="scientific">Staphylotrichum tortipilum</name>
    <dbReference type="NCBI Taxonomy" id="2831512"/>
    <lineage>
        <taxon>Eukaryota</taxon>
        <taxon>Fungi</taxon>
        <taxon>Dikarya</taxon>
        <taxon>Ascomycota</taxon>
        <taxon>Pezizomycotina</taxon>
        <taxon>Sordariomycetes</taxon>
        <taxon>Sordariomycetidae</taxon>
        <taxon>Sordariales</taxon>
        <taxon>Chaetomiaceae</taxon>
        <taxon>Staphylotrichum</taxon>
    </lineage>
</organism>
<protein>
    <recommendedName>
        <fullName evidence="7">FAD-binding domain-containing protein</fullName>
    </recommendedName>
</protein>
<dbReference type="SUPFAM" id="SSF53335">
    <property type="entry name" value="S-adenosyl-L-methionine-dependent methyltransferases"/>
    <property type="match status" value="1"/>
</dbReference>
<keyword evidence="4" id="KW-0560">Oxidoreductase</keyword>
<comment type="cofactor">
    <cofactor evidence="1">
        <name>FAD</name>
        <dbReference type="ChEBI" id="CHEBI:57692"/>
    </cofactor>
</comment>
<keyword evidence="2" id="KW-0285">Flavoprotein</keyword>
<proteinExistence type="predicted"/>